<reference evidence="1 2" key="1">
    <citation type="submission" date="2019-12" db="EMBL/GenBank/DDBJ databases">
        <title>Draft Genome Sequences of L. lactis strains MS22333, MS22334, MS22336, and MS22337, Isolated from Spontaneous Fermented Camel Milk in Ethiopia.</title>
        <authorList>
            <person name="Bragason E."/>
            <person name="Hansen E.B."/>
            <person name="Guya M.E."/>
            <person name="Berhe T."/>
        </authorList>
    </citation>
    <scope>NUCLEOTIDE SEQUENCE [LARGE SCALE GENOMIC DNA]</scope>
    <source>
        <strain evidence="1 2">MS22336</strain>
    </source>
</reference>
<dbReference type="Proteomes" id="UP000477402">
    <property type="component" value="Unassembled WGS sequence"/>
</dbReference>
<sequence>MVYIEELAKRLKPESPSKFADTLYGQVISISPLTVKVDTGMELTSDFLEVGRFGKARKVNISGLGDVMMTERLEVGDRVALMRGHGGQRFYITDRS</sequence>
<comment type="caution">
    <text evidence="1">The sequence shown here is derived from an EMBL/GenBank/DDBJ whole genome shotgun (WGS) entry which is preliminary data.</text>
</comment>
<proteinExistence type="predicted"/>
<evidence type="ECO:0000313" key="1">
    <source>
        <dbReference type="EMBL" id="NEX55393.1"/>
    </source>
</evidence>
<organism evidence="1 2">
    <name type="scientific">Lactococcus lactis</name>
    <dbReference type="NCBI Taxonomy" id="1358"/>
    <lineage>
        <taxon>Bacteria</taxon>
        <taxon>Bacillati</taxon>
        <taxon>Bacillota</taxon>
        <taxon>Bacilli</taxon>
        <taxon>Lactobacillales</taxon>
        <taxon>Streptococcaceae</taxon>
        <taxon>Lactococcus</taxon>
    </lineage>
</organism>
<dbReference type="Pfam" id="PF10844">
    <property type="entry name" value="DUF2577"/>
    <property type="match status" value="1"/>
</dbReference>
<gene>
    <name evidence="1" type="ORF">GTP08_06770</name>
</gene>
<evidence type="ECO:0000313" key="2">
    <source>
        <dbReference type="Proteomes" id="UP000477402"/>
    </source>
</evidence>
<dbReference type="EMBL" id="WWDJ01000047">
    <property type="protein sequence ID" value="NEX55393.1"/>
    <property type="molecule type" value="Genomic_DNA"/>
</dbReference>
<name>A0A6B3S316_9LACT</name>
<accession>A0A6B3S316</accession>
<protein>
    <submittedName>
        <fullName evidence="1">DUF2577 domain-containing protein</fullName>
    </submittedName>
</protein>
<dbReference type="RefSeq" id="WP_205468828.1">
    <property type="nucleotide sequence ID" value="NZ_RIGB01000062.1"/>
</dbReference>
<dbReference type="InterPro" id="IPR022555">
    <property type="entry name" value="DUF2577"/>
</dbReference>
<dbReference type="AlphaFoldDB" id="A0A6B3S316"/>